<dbReference type="AlphaFoldDB" id="A0A8K0QS02"/>
<proteinExistence type="predicted"/>
<keyword evidence="2" id="KW-1185">Reference proteome</keyword>
<evidence type="ECO:0000313" key="2">
    <source>
        <dbReference type="Proteomes" id="UP000813461"/>
    </source>
</evidence>
<organism evidence="1 2">
    <name type="scientific">Paraphoma chrysanthemicola</name>
    <dbReference type="NCBI Taxonomy" id="798071"/>
    <lineage>
        <taxon>Eukaryota</taxon>
        <taxon>Fungi</taxon>
        <taxon>Dikarya</taxon>
        <taxon>Ascomycota</taxon>
        <taxon>Pezizomycotina</taxon>
        <taxon>Dothideomycetes</taxon>
        <taxon>Pleosporomycetidae</taxon>
        <taxon>Pleosporales</taxon>
        <taxon>Pleosporineae</taxon>
        <taxon>Phaeosphaeriaceae</taxon>
        <taxon>Paraphoma</taxon>
    </lineage>
</organism>
<accession>A0A8K0QS02</accession>
<dbReference type="OrthoDB" id="2821191at2759"/>
<dbReference type="Proteomes" id="UP000813461">
    <property type="component" value="Unassembled WGS sequence"/>
</dbReference>
<dbReference type="EMBL" id="JAGMVJ010000035">
    <property type="protein sequence ID" value="KAH7067183.1"/>
    <property type="molecule type" value="Genomic_DNA"/>
</dbReference>
<name>A0A8K0QS02_9PLEO</name>
<protein>
    <submittedName>
        <fullName evidence="1">Uncharacterized protein</fullName>
    </submittedName>
</protein>
<gene>
    <name evidence="1" type="ORF">FB567DRAFT_616020</name>
</gene>
<sequence>MSALYQFSIRDAELAKCDDFFVKSVFDASLPYLESIGSLAQWGSTPFSQRPGWVEDTQQQIQESERNRLAGTTDALRILIVEAELAEQAVAALDLKDMHSRVSDDGRHFVSVGFAFLRGNWFPKYLPVAIVPQIGQYNTCNHVHLCMPS</sequence>
<comment type="caution">
    <text evidence="1">The sequence shown here is derived from an EMBL/GenBank/DDBJ whole genome shotgun (WGS) entry which is preliminary data.</text>
</comment>
<evidence type="ECO:0000313" key="1">
    <source>
        <dbReference type="EMBL" id="KAH7067183.1"/>
    </source>
</evidence>
<reference evidence="1" key="1">
    <citation type="journal article" date="2021" name="Nat. Commun.">
        <title>Genetic determinants of endophytism in the Arabidopsis root mycobiome.</title>
        <authorList>
            <person name="Mesny F."/>
            <person name="Miyauchi S."/>
            <person name="Thiergart T."/>
            <person name="Pickel B."/>
            <person name="Atanasova L."/>
            <person name="Karlsson M."/>
            <person name="Huettel B."/>
            <person name="Barry K.W."/>
            <person name="Haridas S."/>
            <person name="Chen C."/>
            <person name="Bauer D."/>
            <person name="Andreopoulos W."/>
            <person name="Pangilinan J."/>
            <person name="LaButti K."/>
            <person name="Riley R."/>
            <person name="Lipzen A."/>
            <person name="Clum A."/>
            <person name="Drula E."/>
            <person name="Henrissat B."/>
            <person name="Kohler A."/>
            <person name="Grigoriev I.V."/>
            <person name="Martin F.M."/>
            <person name="Hacquard S."/>
        </authorList>
    </citation>
    <scope>NUCLEOTIDE SEQUENCE</scope>
    <source>
        <strain evidence="1">MPI-SDFR-AT-0120</strain>
    </source>
</reference>